<gene>
    <name evidence="2" type="ORF">KHLLAP_LOCUS14037</name>
</gene>
<dbReference type="EMBL" id="CAUWAG010000020">
    <property type="protein sequence ID" value="CAJ2513569.1"/>
    <property type="molecule type" value="Genomic_DNA"/>
</dbReference>
<sequence>MDSKAQEYFNHIEPAEEQADHGPSQSEIHTLKALLAGDLPVAEAARDLVSRTARSTDIYMMKNRFSKLQQLLINTAVHLPWTQLCIVDLLLVIRMLDPAEVQRRAVPEIVPFGDILSGLGGWGHRVCDTIGNYECRYLDQQVENSAEGPLGGSESEGNAAQQYAALVEFSARLTATRDPVVGDLAFVRRCASCVVRALDIDTDNRGRRRFGSEADLMASAHLCTLCPRRLLGRCKAGDTIEWFDGEAVSKGGGEVLWEGDVAKLSVERWEHWRERWRVLMEKGGLRDEVGRVVAGALGAMEAAGSPS</sequence>
<feature type="region of interest" description="Disordered" evidence="1">
    <location>
        <begin position="1"/>
        <end position="24"/>
    </location>
</feature>
<evidence type="ECO:0000313" key="3">
    <source>
        <dbReference type="Proteomes" id="UP001295740"/>
    </source>
</evidence>
<protein>
    <submittedName>
        <fullName evidence="2">Uu.00g016880.m01.CDS01</fullName>
    </submittedName>
</protein>
<dbReference type="InterPro" id="IPR022085">
    <property type="entry name" value="OpdG"/>
</dbReference>
<dbReference type="Proteomes" id="UP001295740">
    <property type="component" value="Unassembled WGS sequence"/>
</dbReference>
<comment type="caution">
    <text evidence="2">The sequence shown here is derived from an EMBL/GenBank/DDBJ whole genome shotgun (WGS) entry which is preliminary data.</text>
</comment>
<accession>A0AAI8VYS2</accession>
<proteinExistence type="predicted"/>
<dbReference type="AlphaFoldDB" id="A0AAI8VYS2"/>
<name>A0AAI8VYS2_9PEZI</name>
<dbReference type="Pfam" id="PF12311">
    <property type="entry name" value="DUF3632"/>
    <property type="match status" value="1"/>
</dbReference>
<evidence type="ECO:0000313" key="2">
    <source>
        <dbReference type="EMBL" id="CAJ2513569.1"/>
    </source>
</evidence>
<evidence type="ECO:0000256" key="1">
    <source>
        <dbReference type="SAM" id="MobiDB-lite"/>
    </source>
</evidence>
<reference evidence="2" key="1">
    <citation type="submission" date="2023-10" db="EMBL/GenBank/DDBJ databases">
        <authorList>
            <person name="Hackl T."/>
        </authorList>
    </citation>
    <scope>NUCLEOTIDE SEQUENCE</scope>
</reference>
<organism evidence="2 3">
    <name type="scientific">Anthostomella pinea</name>
    <dbReference type="NCBI Taxonomy" id="933095"/>
    <lineage>
        <taxon>Eukaryota</taxon>
        <taxon>Fungi</taxon>
        <taxon>Dikarya</taxon>
        <taxon>Ascomycota</taxon>
        <taxon>Pezizomycotina</taxon>
        <taxon>Sordariomycetes</taxon>
        <taxon>Xylariomycetidae</taxon>
        <taxon>Xylariales</taxon>
        <taxon>Xylariaceae</taxon>
        <taxon>Anthostomella</taxon>
    </lineage>
</organism>
<keyword evidence="3" id="KW-1185">Reference proteome</keyword>